<dbReference type="Pfam" id="PF22725">
    <property type="entry name" value="GFO_IDH_MocA_C3"/>
    <property type="match status" value="1"/>
</dbReference>
<dbReference type="Gene3D" id="3.30.360.10">
    <property type="entry name" value="Dihydrodipicolinate Reductase, domain 2"/>
    <property type="match status" value="1"/>
</dbReference>
<feature type="domain" description="GFO/IDH/MocA-like oxidoreductase" evidence="2">
    <location>
        <begin position="126"/>
        <end position="234"/>
    </location>
</feature>
<evidence type="ECO:0000259" key="1">
    <source>
        <dbReference type="Pfam" id="PF01408"/>
    </source>
</evidence>
<accession>A0A2S9IXR8</accession>
<dbReference type="SUPFAM" id="SSF51735">
    <property type="entry name" value="NAD(P)-binding Rossmann-fold domains"/>
    <property type="match status" value="1"/>
</dbReference>
<dbReference type="InterPro" id="IPR000683">
    <property type="entry name" value="Gfo/Idh/MocA-like_OxRdtase_N"/>
</dbReference>
<dbReference type="PANTHER" id="PTHR43377">
    <property type="entry name" value="BILIVERDIN REDUCTASE A"/>
    <property type="match status" value="1"/>
</dbReference>
<gene>
    <name evidence="3" type="ORF">C5748_03765</name>
</gene>
<dbReference type="EMBL" id="PVBR01000002">
    <property type="protein sequence ID" value="PRD45323.1"/>
    <property type="molecule type" value="Genomic_DNA"/>
</dbReference>
<proteinExistence type="predicted"/>
<reference evidence="3 4" key="1">
    <citation type="submission" date="2018-02" db="EMBL/GenBank/DDBJ databases">
        <title>The draft genome of Phyllobacterium sp. 1N-3.</title>
        <authorList>
            <person name="Liu L."/>
            <person name="Li L."/>
            <person name="Zhang X."/>
            <person name="Wang T."/>
            <person name="Liang L."/>
        </authorList>
    </citation>
    <scope>NUCLEOTIDE SEQUENCE [LARGE SCALE GENOMIC DNA]</scope>
    <source>
        <strain evidence="3 4">1N-3</strain>
    </source>
</reference>
<dbReference type="InterPro" id="IPR036291">
    <property type="entry name" value="NAD(P)-bd_dom_sf"/>
</dbReference>
<dbReference type="SUPFAM" id="SSF55347">
    <property type="entry name" value="Glyceraldehyde-3-phosphate dehydrogenase-like, C-terminal domain"/>
    <property type="match status" value="1"/>
</dbReference>
<dbReference type="Gene3D" id="3.40.50.720">
    <property type="entry name" value="NAD(P)-binding Rossmann-like Domain"/>
    <property type="match status" value="1"/>
</dbReference>
<dbReference type="InterPro" id="IPR051450">
    <property type="entry name" value="Gfo/Idh/MocA_Oxidoreductases"/>
</dbReference>
<evidence type="ECO:0000313" key="3">
    <source>
        <dbReference type="EMBL" id="PRD45323.1"/>
    </source>
</evidence>
<organism evidence="3 4">
    <name type="scientific">Phyllobacterium phragmitis</name>
    <dbReference type="NCBI Taxonomy" id="2670329"/>
    <lineage>
        <taxon>Bacteria</taxon>
        <taxon>Pseudomonadati</taxon>
        <taxon>Pseudomonadota</taxon>
        <taxon>Alphaproteobacteria</taxon>
        <taxon>Hyphomicrobiales</taxon>
        <taxon>Phyllobacteriaceae</taxon>
        <taxon>Phyllobacterium</taxon>
    </lineage>
</organism>
<dbReference type="Pfam" id="PF01408">
    <property type="entry name" value="GFO_IDH_MocA"/>
    <property type="match status" value="1"/>
</dbReference>
<dbReference type="Proteomes" id="UP000239434">
    <property type="component" value="Unassembled WGS sequence"/>
</dbReference>
<name>A0A2S9IXR8_9HYPH</name>
<evidence type="ECO:0000313" key="4">
    <source>
        <dbReference type="Proteomes" id="UP000239434"/>
    </source>
</evidence>
<dbReference type="AlphaFoldDB" id="A0A2S9IXR8"/>
<protein>
    <submittedName>
        <fullName evidence="3">Gfo/Idh/MocA family oxidoreductase</fullName>
    </submittedName>
</protein>
<dbReference type="PANTHER" id="PTHR43377:SF6">
    <property type="entry name" value="GFO_IDH_MOCA-LIKE OXIDOREDUCTASE N-TERMINAL DOMAIN-CONTAINING PROTEIN"/>
    <property type="match status" value="1"/>
</dbReference>
<dbReference type="RefSeq" id="WP_105740576.1">
    <property type="nucleotide sequence ID" value="NZ_PVBR01000002.1"/>
</dbReference>
<evidence type="ECO:0000259" key="2">
    <source>
        <dbReference type="Pfam" id="PF22725"/>
    </source>
</evidence>
<sequence length="325" mass="36266">MAPRIAVLGCGYWGSNHIRTLKSLGALYAVSDQNSDRAAGFAAEQGVLHIEVEDLFTRDDVDAIVLALPPQFHAEYAIRAVTNGKDVLVEKPIALTVADAEAEVKAARDNGRVFMVGHVLRFHPAFEKLLELVQAGELGEVRYIHSHRLGLGKFHTENDALWDLAPHDLSMILALTGCEPVEVRGEGAALLDHLSDFAHLHLKFPGNLRGHLFASRLNPYRERRLTVVGTKAMAVFDDVERWERKLAVYRHAVWQDNGQWAFTAEEPTYIPVNEGMPLTRECQHFIDCIEMRAKPRTDGEEAINVLRILTAGTVNHGQQHGKPLR</sequence>
<keyword evidence="4" id="KW-1185">Reference proteome</keyword>
<dbReference type="GO" id="GO:0000166">
    <property type="term" value="F:nucleotide binding"/>
    <property type="evidence" value="ECO:0007669"/>
    <property type="project" value="InterPro"/>
</dbReference>
<dbReference type="InterPro" id="IPR055170">
    <property type="entry name" value="GFO_IDH_MocA-like_dom"/>
</dbReference>
<feature type="domain" description="Gfo/Idh/MocA-like oxidoreductase N-terminal" evidence="1">
    <location>
        <begin position="4"/>
        <end position="118"/>
    </location>
</feature>
<comment type="caution">
    <text evidence="3">The sequence shown here is derived from an EMBL/GenBank/DDBJ whole genome shotgun (WGS) entry which is preliminary data.</text>
</comment>